<comment type="caution">
    <text evidence="1">The sequence shown here is derived from an EMBL/GenBank/DDBJ whole genome shotgun (WGS) entry which is preliminary data.</text>
</comment>
<accession>A0A369N3C6</accession>
<dbReference type="Proteomes" id="UP000253915">
    <property type="component" value="Unassembled WGS sequence"/>
</dbReference>
<dbReference type="Proteomes" id="UP000253857">
    <property type="component" value="Unassembled WGS sequence"/>
</dbReference>
<dbReference type="InterPro" id="IPR027417">
    <property type="entry name" value="P-loop_NTPase"/>
</dbReference>
<dbReference type="InterPro" id="IPR003724">
    <property type="entry name" value="CblAdoTrfase_CobA"/>
</dbReference>
<dbReference type="PANTHER" id="PTHR46638:SF1">
    <property type="entry name" value="CORRINOID ADENOSYLTRANSFERASE"/>
    <property type="match status" value="1"/>
</dbReference>
<dbReference type="SUPFAM" id="SSF52540">
    <property type="entry name" value="P-loop containing nucleoside triphosphate hydrolases"/>
    <property type="match status" value="1"/>
</dbReference>
<reference evidence="3 4" key="1">
    <citation type="journal article" date="2018" name="Elife">
        <title>Discovery and characterization of a prevalent human gut bacterial enzyme sufficient for the inactivation of a family of plant toxins.</title>
        <authorList>
            <person name="Koppel N."/>
            <person name="Bisanz J.E."/>
            <person name="Pandelia M.E."/>
            <person name="Turnbaugh P.J."/>
            <person name="Balskus E.P."/>
        </authorList>
    </citation>
    <scope>NUCLEOTIDE SEQUENCE [LARGE SCALE GENOMIC DNA]</scope>
    <source>
        <strain evidence="2 4">16A</strain>
        <strain evidence="1 3">FAA1-1-60AUCSF</strain>
    </source>
</reference>
<dbReference type="PIRSF" id="PIRSF015617">
    <property type="entry name" value="Adensltrnsf_CobA"/>
    <property type="match status" value="1"/>
</dbReference>
<keyword evidence="1" id="KW-0808">Transferase</keyword>
<dbReference type="AlphaFoldDB" id="A0A369N3C6"/>
<name>A0A369N3C6_EGGLN</name>
<dbReference type="RefSeq" id="WP_015760351.1">
    <property type="nucleotide sequence ID" value="NZ_AP025575.1"/>
</dbReference>
<dbReference type="PANTHER" id="PTHR46638">
    <property type="entry name" value="CORRINOID ADENOSYLTRANSFERASE"/>
    <property type="match status" value="1"/>
</dbReference>
<dbReference type="EMBL" id="PPUQ01000010">
    <property type="protein sequence ID" value="RDC37928.1"/>
    <property type="molecule type" value="Genomic_DNA"/>
</dbReference>
<protein>
    <submittedName>
        <fullName evidence="1">Cob(I)yrinic acid a,c-diamide adenosyltransferase</fullName>
    </submittedName>
</protein>
<dbReference type="GO" id="GO:0009236">
    <property type="term" value="P:cobalamin biosynthetic process"/>
    <property type="evidence" value="ECO:0007669"/>
    <property type="project" value="InterPro"/>
</dbReference>
<dbReference type="OMA" id="HAMGEGF"/>
<evidence type="ECO:0000313" key="1">
    <source>
        <dbReference type="EMBL" id="RDB85005.1"/>
    </source>
</evidence>
<gene>
    <name evidence="2" type="ORF">C1853_08950</name>
    <name evidence="1" type="ORF">C1871_08885</name>
</gene>
<proteinExistence type="predicted"/>
<organism evidence="1 3">
    <name type="scientific">Eggerthella lenta</name>
    <name type="common">Eubacterium lentum</name>
    <dbReference type="NCBI Taxonomy" id="84112"/>
    <lineage>
        <taxon>Bacteria</taxon>
        <taxon>Bacillati</taxon>
        <taxon>Actinomycetota</taxon>
        <taxon>Coriobacteriia</taxon>
        <taxon>Eggerthellales</taxon>
        <taxon>Eggerthellaceae</taxon>
        <taxon>Eggerthella</taxon>
    </lineage>
</organism>
<dbReference type="Gene3D" id="3.40.50.300">
    <property type="entry name" value="P-loop containing nucleotide triphosphate hydrolases"/>
    <property type="match status" value="1"/>
</dbReference>
<dbReference type="Pfam" id="PF02572">
    <property type="entry name" value="CobA_CobO_BtuR"/>
    <property type="match status" value="1"/>
</dbReference>
<dbReference type="EMBL" id="PPTY01000013">
    <property type="protein sequence ID" value="RDB85005.1"/>
    <property type="molecule type" value="Genomic_DNA"/>
</dbReference>
<evidence type="ECO:0000313" key="3">
    <source>
        <dbReference type="Proteomes" id="UP000253857"/>
    </source>
</evidence>
<evidence type="ECO:0000313" key="4">
    <source>
        <dbReference type="Proteomes" id="UP000253915"/>
    </source>
</evidence>
<sequence>MKQGYVQVYTGDGKGKTTAAVGLAMRAAAAGLRVYFCQFMKYGPTGELDAFRLFGDRIVAEQFGTGGELSAPDPEDDAQAARRGLAAAREAVLGGAFDVVVLDEANVADSLGYFEPDALVDLALERPETVELVVTGRGASGTLMAVADLVTEMREVKHYYEEGVIARRGIEF</sequence>
<evidence type="ECO:0000313" key="2">
    <source>
        <dbReference type="EMBL" id="RDC37928.1"/>
    </source>
</evidence>
<dbReference type="GO" id="GO:0008817">
    <property type="term" value="F:corrinoid adenosyltransferase activity"/>
    <property type="evidence" value="ECO:0007669"/>
    <property type="project" value="InterPro"/>
</dbReference>
<dbReference type="GO" id="GO:0005524">
    <property type="term" value="F:ATP binding"/>
    <property type="evidence" value="ECO:0007669"/>
    <property type="project" value="InterPro"/>
</dbReference>